<comment type="caution">
    <text evidence="1">The sequence shown here is derived from an EMBL/GenBank/DDBJ whole genome shotgun (WGS) entry which is preliminary data.</text>
</comment>
<dbReference type="AlphaFoldDB" id="A0AAV4BIC1"/>
<organism evidence="1 2">
    <name type="scientific">Plakobranchus ocellatus</name>
    <dbReference type="NCBI Taxonomy" id="259542"/>
    <lineage>
        <taxon>Eukaryota</taxon>
        <taxon>Metazoa</taxon>
        <taxon>Spiralia</taxon>
        <taxon>Lophotrochozoa</taxon>
        <taxon>Mollusca</taxon>
        <taxon>Gastropoda</taxon>
        <taxon>Heterobranchia</taxon>
        <taxon>Euthyneura</taxon>
        <taxon>Panpulmonata</taxon>
        <taxon>Sacoglossa</taxon>
        <taxon>Placobranchoidea</taxon>
        <taxon>Plakobranchidae</taxon>
        <taxon>Plakobranchus</taxon>
    </lineage>
</organism>
<accession>A0AAV4BIC1</accession>
<dbReference type="EMBL" id="BLXT01004995">
    <property type="protein sequence ID" value="GFO18918.1"/>
    <property type="molecule type" value="Genomic_DNA"/>
</dbReference>
<evidence type="ECO:0000313" key="1">
    <source>
        <dbReference type="EMBL" id="GFO18918.1"/>
    </source>
</evidence>
<gene>
    <name evidence="1" type="ORF">PoB_004542300</name>
</gene>
<sequence length="113" mass="12664">MLQPFPSNSAKPSVMLSKSGVQGRSVVAIAGPYPDKLSGYPDFDHESFIRIFSTMIRIMSRFVTRFNKSLHTVIRLGFYRIEKEGQGSQPTKPRLKLIRSGCVTGFATFDLGY</sequence>
<evidence type="ECO:0000313" key="2">
    <source>
        <dbReference type="Proteomes" id="UP000735302"/>
    </source>
</evidence>
<protein>
    <submittedName>
        <fullName evidence="1">Uncharacterized protein</fullName>
    </submittedName>
</protein>
<dbReference type="Proteomes" id="UP000735302">
    <property type="component" value="Unassembled WGS sequence"/>
</dbReference>
<proteinExistence type="predicted"/>
<keyword evidence="2" id="KW-1185">Reference proteome</keyword>
<reference evidence="1 2" key="1">
    <citation type="journal article" date="2021" name="Elife">
        <title>Chloroplast acquisition without the gene transfer in kleptoplastic sea slugs, Plakobranchus ocellatus.</title>
        <authorList>
            <person name="Maeda T."/>
            <person name="Takahashi S."/>
            <person name="Yoshida T."/>
            <person name="Shimamura S."/>
            <person name="Takaki Y."/>
            <person name="Nagai Y."/>
            <person name="Toyoda A."/>
            <person name="Suzuki Y."/>
            <person name="Arimoto A."/>
            <person name="Ishii H."/>
            <person name="Satoh N."/>
            <person name="Nishiyama T."/>
            <person name="Hasebe M."/>
            <person name="Maruyama T."/>
            <person name="Minagawa J."/>
            <person name="Obokata J."/>
            <person name="Shigenobu S."/>
        </authorList>
    </citation>
    <scope>NUCLEOTIDE SEQUENCE [LARGE SCALE GENOMIC DNA]</scope>
</reference>
<name>A0AAV4BIC1_9GAST</name>